<dbReference type="GO" id="GO:0000977">
    <property type="term" value="F:RNA polymerase II transcription regulatory region sequence-specific DNA binding"/>
    <property type="evidence" value="ECO:0007669"/>
    <property type="project" value="TreeGrafter"/>
</dbReference>
<evidence type="ECO:0000256" key="4">
    <source>
        <dbReference type="ARBA" id="ARBA00023242"/>
    </source>
</evidence>
<feature type="domain" description="Homeobox" evidence="8">
    <location>
        <begin position="188"/>
        <end position="248"/>
    </location>
</feature>
<dbReference type="InterPro" id="IPR050649">
    <property type="entry name" value="Paired_Homeobox_TFs"/>
</dbReference>
<dbReference type="CDD" id="cd00086">
    <property type="entry name" value="homeodomain"/>
    <property type="match status" value="1"/>
</dbReference>
<protein>
    <submittedName>
        <fullName evidence="10">Homeobox domain-containing protein</fullName>
    </submittedName>
</protein>
<dbReference type="FunFam" id="1.10.10.60:FF:000679">
    <property type="entry name" value="Homeobox protein aristaless"/>
    <property type="match status" value="1"/>
</dbReference>
<dbReference type="GO" id="GO:0000981">
    <property type="term" value="F:DNA-binding transcription factor activity, RNA polymerase II-specific"/>
    <property type="evidence" value="ECO:0007669"/>
    <property type="project" value="InterPro"/>
</dbReference>
<feature type="DNA-binding region" description="Homeobox" evidence="5">
    <location>
        <begin position="190"/>
        <end position="249"/>
    </location>
</feature>
<reference evidence="10" key="1">
    <citation type="submission" date="2017-02" db="UniProtKB">
        <authorList>
            <consortium name="WormBaseParasite"/>
        </authorList>
    </citation>
    <scope>IDENTIFICATION</scope>
</reference>
<evidence type="ECO:0000313" key="10">
    <source>
        <dbReference type="WBParaSite" id="PTRK_0001005100.1"/>
    </source>
</evidence>
<dbReference type="InterPro" id="IPR017970">
    <property type="entry name" value="Homeobox_CS"/>
</dbReference>
<feature type="region of interest" description="Disordered" evidence="7">
    <location>
        <begin position="1"/>
        <end position="35"/>
    </location>
</feature>
<dbReference type="GO" id="GO:0030182">
    <property type="term" value="P:neuron differentiation"/>
    <property type="evidence" value="ECO:0007669"/>
    <property type="project" value="UniProtKB-ARBA"/>
</dbReference>
<dbReference type="GO" id="GO:0005634">
    <property type="term" value="C:nucleus"/>
    <property type="evidence" value="ECO:0007669"/>
    <property type="project" value="UniProtKB-SubCell"/>
</dbReference>
<dbReference type="SUPFAM" id="SSF46689">
    <property type="entry name" value="Homeodomain-like"/>
    <property type="match status" value="1"/>
</dbReference>
<keyword evidence="9" id="KW-1185">Reference proteome</keyword>
<dbReference type="PANTHER" id="PTHR24329">
    <property type="entry name" value="HOMEOBOX PROTEIN ARISTALESS"/>
    <property type="match status" value="1"/>
</dbReference>
<proteinExistence type="predicted"/>
<dbReference type="Proteomes" id="UP000038045">
    <property type="component" value="Unplaced"/>
</dbReference>
<evidence type="ECO:0000256" key="2">
    <source>
        <dbReference type="ARBA" id="ARBA00023125"/>
    </source>
</evidence>
<feature type="compositionally biased region" description="Polar residues" evidence="7">
    <location>
        <begin position="1"/>
        <end position="11"/>
    </location>
</feature>
<evidence type="ECO:0000313" key="9">
    <source>
        <dbReference type="Proteomes" id="UP000038045"/>
    </source>
</evidence>
<dbReference type="InterPro" id="IPR009057">
    <property type="entry name" value="Homeodomain-like_sf"/>
</dbReference>
<dbReference type="Pfam" id="PF00046">
    <property type="entry name" value="Homeodomain"/>
    <property type="match status" value="1"/>
</dbReference>
<dbReference type="WBParaSite" id="PTRK_0001005100.1">
    <property type="protein sequence ID" value="PTRK_0001005100.1"/>
    <property type="gene ID" value="PTRK_0001005100"/>
</dbReference>
<evidence type="ECO:0000259" key="8">
    <source>
        <dbReference type="PROSITE" id="PS50071"/>
    </source>
</evidence>
<dbReference type="SMART" id="SM00389">
    <property type="entry name" value="HOX"/>
    <property type="match status" value="1"/>
</dbReference>
<comment type="subcellular location">
    <subcellularLocation>
        <location evidence="1 5 6">Nucleus</location>
    </subcellularLocation>
</comment>
<evidence type="ECO:0000256" key="5">
    <source>
        <dbReference type="PROSITE-ProRule" id="PRU00108"/>
    </source>
</evidence>
<keyword evidence="3 5" id="KW-0371">Homeobox</keyword>
<evidence type="ECO:0000256" key="3">
    <source>
        <dbReference type="ARBA" id="ARBA00023155"/>
    </source>
</evidence>
<dbReference type="PROSITE" id="PS50071">
    <property type="entry name" value="HOMEOBOX_2"/>
    <property type="match status" value="1"/>
</dbReference>
<dbReference type="PROSITE" id="PS00027">
    <property type="entry name" value="HOMEOBOX_1"/>
    <property type="match status" value="1"/>
</dbReference>
<dbReference type="PANTHER" id="PTHR24329:SF543">
    <property type="entry name" value="FI01017P-RELATED"/>
    <property type="match status" value="1"/>
</dbReference>
<dbReference type="STRING" id="131310.A0A0N4ZND7"/>
<accession>A0A0N4ZND7</accession>
<sequence length="272" mass="30493">MDYGTYFQQQDSNSNNSNNNSNNNPNVTSSSIAPFNLTFGNSNGSNQLGSGMNSHMNPYSSIHQQASNQIYEHYNNAYNQLAAMGQARGIQNMGTHNVSNSNSTSLNGSNGSGYNKAHDSLQAFFNTGLPYKLYPTSNSLIPSSHNDNTLRVAANATNSTLMSSFANGASLVGSLCTSASSFNPTERRKQRRIRTTFTSGQLRELERAFSETHYPDIYTREEIAMRTDLTEARVQVWFQNRRAKFRKCEKMRLKPKDENENCREMEENEVLE</sequence>
<name>A0A0N4ZND7_PARTI</name>
<dbReference type="AlphaFoldDB" id="A0A0N4ZND7"/>
<dbReference type="InterPro" id="IPR001356">
    <property type="entry name" value="HD"/>
</dbReference>
<evidence type="ECO:0000256" key="7">
    <source>
        <dbReference type="SAM" id="MobiDB-lite"/>
    </source>
</evidence>
<dbReference type="Gene3D" id="1.10.10.60">
    <property type="entry name" value="Homeodomain-like"/>
    <property type="match status" value="1"/>
</dbReference>
<feature type="compositionally biased region" description="Low complexity" evidence="7">
    <location>
        <begin position="12"/>
        <end position="31"/>
    </location>
</feature>
<organism evidence="9 10">
    <name type="scientific">Parastrongyloides trichosuri</name>
    <name type="common">Possum-specific nematode worm</name>
    <dbReference type="NCBI Taxonomy" id="131310"/>
    <lineage>
        <taxon>Eukaryota</taxon>
        <taxon>Metazoa</taxon>
        <taxon>Ecdysozoa</taxon>
        <taxon>Nematoda</taxon>
        <taxon>Chromadorea</taxon>
        <taxon>Rhabditida</taxon>
        <taxon>Tylenchina</taxon>
        <taxon>Panagrolaimomorpha</taxon>
        <taxon>Strongyloidoidea</taxon>
        <taxon>Strongyloididae</taxon>
        <taxon>Parastrongyloides</taxon>
    </lineage>
</organism>
<evidence type="ECO:0000256" key="1">
    <source>
        <dbReference type="ARBA" id="ARBA00004123"/>
    </source>
</evidence>
<keyword evidence="4 5" id="KW-0539">Nucleus</keyword>
<evidence type="ECO:0000256" key="6">
    <source>
        <dbReference type="RuleBase" id="RU000682"/>
    </source>
</evidence>
<keyword evidence="2 5" id="KW-0238">DNA-binding</keyword>